<protein>
    <submittedName>
        <fullName evidence="5">Aspartate/methionine/tyrosine aminotransferase</fullName>
    </submittedName>
</protein>
<name>A0A4R1HUG0_PSEEN</name>
<dbReference type="CDD" id="cd00609">
    <property type="entry name" value="AAT_like"/>
    <property type="match status" value="1"/>
</dbReference>
<dbReference type="InterPro" id="IPR050881">
    <property type="entry name" value="LL-DAP_aminotransferase"/>
</dbReference>
<dbReference type="Proteomes" id="UP000295560">
    <property type="component" value="Unassembled WGS sequence"/>
</dbReference>
<proteinExistence type="predicted"/>
<comment type="caution">
    <text evidence="5">The sequence shown here is derived from an EMBL/GenBank/DDBJ whole genome shotgun (WGS) entry which is preliminary data.</text>
</comment>
<reference evidence="5 6" key="1">
    <citation type="submission" date="2019-03" db="EMBL/GenBank/DDBJ databases">
        <title>Sequencing the genomes of 1000 actinobacteria strains.</title>
        <authorList>
            <person name="Klenk H.-P."/>
        </authorList>
    </citation>
    <scope>NUCLEOTIDE SEQUENCE [LARGE SCALE GENOMIC DNA]</scope>
    <source>
        <strain evidence="5 6">DSM 44969</strain>
    </source>
</reference>
<dbReference type="GO" id="GO:0008483">
    <property type="term" value="F:transaminase activity"/>
    <property type="evidence" value="ECO:0007669"/>
    <property type="project" value="UniProtKB-KW"/>
</dbReference>
<dbReference type="AlphaFoldDB" id="A0A4R1HUG0"/>
<dbReference type="Pfam" id="PF00155">
    <property type="entry name" value="Aminotran_1_2"/>
    <property type="match status" value="1"/>
</dbReference>
<keyword evidence="6" id="KW-1185">Reference proteome</keyword>
<accession>A0A4R1HUG0</accession>
<comment type="cofactor">
    <cofactor evidence="1">
        <name>pyridoxal 5'-phosphate</name>
        <dbReference type="ChEBI" id="CHEBI:597326"/>
    </cofactor>
</comment>
<organism evidence="5 6">
    <name type="scientific">Pseudonocardia endophytica</name>
    <dbReference type="NCBI Taxonomy" id="401976"/>
    <lineage>
        <taxon>Bacteria</taxon>
        <taxon>Bacillati</taxon>
        <taxon>Actinomycetota</taxon>
        <taxon>Actinomycetes</taxon>
        <taxon>Pseudonocardiales</taxon>
        <taxon>Pseudonocardiaceae</taxon>
        <taxon>Pseudonocardia</taxon>
    </lineage>
</organism>
<dbReference type="InterPro" id="IPR015421">
    <property type="entry name" value="PyrdxlP-dep_Trfase_major"/>
</dbReference>
<evidence type="ECO:0000313" key="6">
    <source>
        <dbReference type="Proteomes" id="UP000295560"/>
    </source>
</evidence>
<dbReference type="SUPFAM" id="SSF53383">
    <property type="entry name" value="PLP-dependent transferases"/>
    <property type="match status" value="1"/>
</dbReference>
<dbReference type="InterPro" id="IPR004839">
    <property type="entry name" value="Aminotransferase_I/II_large"/>
</dbReference>
<dbReference type="Gene3D" id="3.40.640.10">
    <property type="entry name" value="Type I PLP-dependent aspartate aminotransferase-like (Major domain)"/>
    <property type="match status" value="1"/>
</dbReference>
<gene>
    <name evidence="5" type="ORF">EV378_0359</name>
</gene>
<dbReference type="InterPro" id="IPR015424">
    <property type="entry name" value="PyrdxlP-dep_Trfase"/>
</dbReference>
<keyword evidence="2 5" id="KW-0032">Aminotransferase</keyword>
<dbReference type="PANTHER" id="PTHR42832">
    <property type="entry name" value="AMINO ACID AMINOTRANSFERASE"/>
    <property type="match status" value="1"/>
</dbReference>
<dbReference type="RefSeq" id="WP_165922101.1">
    <property type="nucleotide sequence ID" value="NZ_SMFZ01000001.1"/>
</dbReference>
<evidence type="ECO:0000256" key="3">
    <source>
        <dbReference type="ARBA" id="ARBA00022679"/>
    </source>
</evidence>
<dbReference type="GO" id="GO:0030170">
    <property type="term" value="F:pyridoxal phosphate binding"/>
    <property type="evidence" value="ECO:0007669"/>
    <property type="project" value="InterPro"/>
</dbReference>
<feature type="domain" description="Aminotransferase class I/classII large" evidence="4">
    <location>
        <begin position="43"/>
        <end position="342"/>
    </location>
</feature>
<evidence type="ECO:0000256" key="1">
    <source>
        <dbReference type="ARBA" id="ARBA00001933"/>
    </source>
</evidence>
<evidence type="ECO:0000313" key="5">
    <source>
        <dbReference type="EMBL" id="TCK24585.1"/>
    </source>
</evidence>
<dbReference type="EMBL" id="SMFZ01000001">
    <property type="protein sequence ID" value="TCK24585.1"/>
    <property type="molecule type" value="Genomic_DNA"/>
</dbReference>
<dbReference type="PANTHER" id="PTHR42832:SF3">
    <property type="entry name" value="L-GLUTAMINE--4-(METHYLSULFANYL)-2-OXOBUTANOATE AMINOTRANSFERASE"/>
    <property type="match status" value="1"/>
</dbReference>
<sequence length="367" mass="37810">MTAATTAPGRAELLDRADRSGWAPIDLSLGNAGDRAPVEGSADLGGYPLCRGSEELRHAVAAMFRRDLDLLVDAGDVAACAGVKEFIATTPLLLRGREPRDTVLVPQLAYPPYRHGVRLAGLVEHAVPTGPDGRMDLAAVPEEVAARALMLWVTSPGNPTGVVEDLRAVVAWGRARGVPVFVDEAYVDLVWSGEPGSVLRYGPDGVVAVQSLSKSFGHPGARLGWFAGDPGIVAQLVAARRETGLIASAPSQAHAVAVLTAGAAARAQRRELVGARLGDLVSALRDNGIGCPDPPGGMFAWVAAPDGDGDAFARRLATGAGIVAAPGSGFGDAGRGHVRLAAVAAPGRVAARMARCQSLSDSVEVLR</sequence>
<evidence type="ECO:0000256" key="2">
    <source>
        <dbReference type="ARBA" id="ARBA00022576"/>
    </source>
</evidence>
<keyword evidence="3 5" id="KW-0808">Transferase</keyword>
<evidence type="ECO:0000259" key="4">
    <source>
        <dbReference type="Pfam" id="PF00155"/>
    </source>
</evidence>